<dbReference type="InterPro" id="IPR019015">
    <property type="entry name" value="HIRA_B_motif"/>
</dbReference>
<proteinExistence type="predicted"/>
<name>A0A087TYI7_STEMI</name>
<feature type="region of interest" description="Disordered" evidence="1">
    <location>
        <begin position="57"/>
        <end position="78"/>
    </location>
</feature>
<dbReference type="Pfam" id="PF09453">
    <property type="entry name" value="HIRA_B"/>
    <property type="match status" value="1"/>
</dbReference>
<feature type="region of interest" description="Disordered" evidence="1">
    <location>
        <begin position="116"/>
        <end position="153"/>
    </location>
</feature>
<feature type="compositionally biased region" description="Basic and acidic residues" evidence="1">
    <location>
        <begin position="126"/>
        <end position="138"/>
    </location>
</feature>
<dbReference type="GO" id="GO:0006351">
    <property type="term" value="P:DNA-templated transcription"/>
    <property type="evidence" value="ECO:0007669"/>
    <property type="project" value="InterPro"/>
</dbReference>
<dbReference type="GO" id="GO:0000417">
    <property type="term" value="C:HIR complex"/>
    <property type="evidence" value="ECO:0007669"/>
    <property type="project" value="TreeGrafter"/>
</dbReference>
<dbReference type="EMBL" id="KK117332">
    <property type="protein sequence ID" value="KFM70176.1"/>
    <property type="molecule type" value="Genomic_DNA"/>
</dbReference>
<evidence type="ECO:0000313" key="3">
    <source>
        <dbReference type="Proteomes" id="UP000054359"/>
    </source>
</evidence>
<gene>
    <name evidence="2" type="ORF">X975_05010</name>
</gene>
<dbReference type="PANTHER" id="PTHR13831:SF0">
    <property type="entry name" value="PROTEIN HIRA"/>
    <property type="match status" value="1"/>
</dbReference>
<dbReference type="GO" id="GO:0006338">
    <property type="term" value="P:chromatin remodeling"/>
    <property type="evidence" value="ECO:0007669"/>
    <property type="project" value="TreeGrafter"/>
</dbReference>
<dbReference type="Proteomes" id="UP000054359">
    <property type="component" value="Unassembled WGS sequence"/>
</dbReference>
<dbReference type="GO" id="GO:0031491">
    <property type="term" value="F:nucleosome binding"/>
    <property type="evidence" value="ECO:0007669"/>
    <property type="project" value="TreeGrafter"/>
</dbReference>
<dbReference type="OrthoDB" id="1741719at2759"/>
<feature type="non-terminal residue" evidence="2">
    <location>
        <position position="414"/>
    </location>
</feature>
<evidence type="ECO:0000256" key="1">
    <source>
        <dbReference type="SAM" id="MobiDB-lite"/>
    </source>
</evidence>
<feature type="region of interest" description="Disordered" evidence="1">
    <location>
        <begin position="232"/>
        <end position="333"/>
    </location>
</feature>
<keyword evidence="3" id="KW-1185">Reference proteome</keyword>
<dbReference type="GO" id="GO:0005634">
    <property type="term" value="C:nucleus"/>
    <property type="evidence" value="ECO:0007669"/>
    <property type="project" value="InterPro"/>
</dbReference>
<evidence type="ECO:0000313" key="2">
    <source>
        <dbReference type="EMBL" id="KFM70176.1"/>
    </source>
</evidence>
<feature type="compositionally biased region" description="Low complexity" evidence="1">
    <location>
        <begin position="277"/>
        <end position="290"/>
    </location>
</feature>
<feature type="compositionally biased region" description="Basic and acidic residues" evidence="1">
    <location>
        <begin position="232"/>
        <end position="241"/>
    </location>
</feature>
<dbReference type="InterPro" id="IPR031120">
    <property type="entry name" value="HIR1-like"/>
</dbReference>
<dbReference type="OMA" id="VCATSIK"/>
<feature type="compositionally biased region" description="Polar residues" evidence="1">
    <location>
        <begin position="262"/>
        <end position="276"/>
    </location>
</feature>
<dbReference type="PANTHER" id="PTHR13831">
    <property type="entry name" value="MEMBER OF THE HIR1 FAMILY OF WD-REPEAT PROTEINS"/>
    <property type="match status" value="1"/>
</dbReference>
<sequence>MAMTNHTASSALTVVENPEILKLQEEIKIKEEEESKDISQNCASPLMPVLSEIGIPKLEPHTSSNSQCSRPLPHIKGPTDKQIETRLADGRRRITPLFIPPPPDIGEVPTPFNARAPPTFSSSSESKSKIVIEKRDESCEASSQHSTAKNENSSAVINSFPATLTTSVTTCSPASVVTSNSNVTNNINAVSVCATSIKTSVISSTSNCIPVTSNVTSVKPITNASVNIPSERKVVQEESTNKQEVVLPVQNEQISEKPKEIPSSTPVTKTKESSLPSKSTTSDVAAVSSSQKRKAETQPAVRTEKKKPGRPPGSGSQSQQAAKSAPEKVPAVPEKVVPERSTHLSSALHLPSLKVDKTSNVLIYHDKSSGSPVYLEIENNISVGSGVAIHRLKCLFGTTLKWEIALSSKGAAVA</sequence>
<dbReference type="AlphaFoldDB" id="A0A087TYI7"/>
<dbReference type="GO" id="GO:0000785">
    <property type="term" value="C:chromatin"/>
    <property type="evidence" value="ECO:0007669"/>
    <property type="project" value="TreeGrafter"/>
</dbReference>
<organism evidence="2 3">
    <name type="scientific">Stegodyphus mimosarum</name>
    <name type="common">African social velvet spider</name>
    <dbReference type="NCBI Taxonomy" id="407821"/>
    <lineage>
        <taxon>Eukaryota</taxon>
        <taxon>Metazoa</taxon>
        <taxon>Ecdysozoa</taxon>
        <taxon>Arthropoda</taxon>
        <taxon>Chelicerata</taxon>
        <taxon>Arachnida</taxon>
        <taxon>Araneae</taxon>
        <taxon>Araneomorphae</taxon>
        <taxon>Entelegynae</taxon>
        <taxon>Eresoidea</taxon>
        <taxon>Eresidae</taxon>
        <taxon>Stegodyphus</taxon>
    </lineage>
</organism>
<accession>A0A087TYI7</accession>
<protein>
    <submittedName>
        <fullName evidence="2">Uncharacterized protein</fullName>
    </submittedName>
</protein>
<reference evidence="2 3" key="1">
    <citation type="submission" date="2013-11" db="EMBL/GenBank/DDBJ databases">
        <title>Genome sequencing of Stegodyphus mimosarum.</title>
        <authorList>
            <person name="Bechsgaard J."/>
        </authorList>
    </citation>
    <scope>NUCLEOTIDE SEQUENCE [LARGE SCALE GENOMIC DNA]</scope>
</reference>
<dbReference type="STRING" id="407821.A0A087TYI7"/>
<feature type="compositionally biased region" description="Polar residues" evidence="1">
    <location>
        <begin position="140"/>
        <end position="153"/>
    </location>
</feature>
<feature type="compositionally biased region" description="Low complexity" evidence="1">
    <location>
        <begin position="313"/>
        <end position="333"/>
    </location>
</feature>